<comment type="caution">
    <text evidence="6">The sequence shown here is derived from an EMBL/GenBank/DDBJ whole genome shotgun (WGS) entry which is preliminary data.</text>
</comment>
<dbReference type="PANTHER" id="PTHR11260:SF676">
    <property type="entry name" value="GLUTATHIONE S-TRANSFERASE U8"/>
    <property type="match status" value="1"/>
</dbReference>
<gene>
    <name evidence="6" type="ORF">KI387_043517</name>
</gene>
<evidence type="ECO:0000256" key="2">
    <source>
        <dbReference type="ARBA" id="ARBA00022679"/>
    </source>
</evidence>
<feature type="domain" description="GST N-terminal" evidence="4">
    <location>
        <begin position="6"/>
        <end position="85"/>
    </location>
</feature>
<name>A0AA38C6Z7_TAXCH</name>
<organism evidence="6 7">
    <name type="scientific">Taxus chinensis</name>
    <name type="common">Chinese yew</name>
    <name type="synonym">Taxus wallichiana var. chinensis</name>
    <dbReference type="NCBI Taxonomy" id="29808"/>
    <lineage>
        <taxon>Eukaryota</taxon>
        <taxon>Viridiplantae</taxon>
        <taxon>Streptophyta</taxon>
        <taxon>Embryophyta</taxon>
        <taxon>Tracheophyta</taxon>
        <taxon>Spermatophyta</taxon>
        <taxon>Pinopsida</taxon>
        <taxon>Pinidae</taxon>
        <taxon>Conifers II</taxon>
        <taxon>Cupressales</taxon>
        <taxon>Taxaceae</taxon>
        <taxon>Taxus</taxon>
    </lineage>
</organism>
<dbReference type="InterPro" id="IPR040079">
    <property type="entry name" value="Glutathione_S-Trfase"/>
</dbReference>
<evidence type="ECO:0000313" key="6">
    <source>
        <dbReference type="EMBL" id="KAH9291292.1"/>
    </source>
</evidence>
<accession>A0AA38C6Z7</accession>
<dbReference type="GO" id="GO:0006749">
    <property type="term" value="P:glutathione metabolic process"/>
    <property type="evidence" value="ECO:0007669"/>
    <property type="project" value="TreeGrafter"/>
</dbReference>
<dbReference type="SUPFAM" id="SSF52833">
    <property type="entry name" value="Thioredoxin-like"/>
    <property type="match status" value="1"/>
</dbReference>
<comment type="catalytic activity">
    <reaction evidence="3">
        <text>RX + glutathione = an S-substituted glutathione + a halide anion + H(+)</text>
        <dbReference type="Rhea" id="RHEA:16437"/>
        <dbReference type="ChEBI" id="CHEBI:15378"/>
        <dbReference type="ChEBI" id="CHEBI:16042"/>
        <dbReference type="ChEBI" id="CHEBI:17792"/>
        <dbReference type="ChEBI" id="CHEBI:57925"/>
        <dbReference type="ChEBI" id="CHEBI:90779"/>
        <dbReference type="EC" id="2.5.1.18"/>
    </reaction>
</comment>
<sequence length="243" mass="27592">MNTGLEEVKLLSGWASPYGLRVQLALKAKGIEYQYVEEDLKNKSELLLNSNPVYKKIPVLIHNGTPICESRIIVEYIDETWPAPPPLLPTHPYDRYLVRFWADFLDHKRSWAWFSAGMSAENETVVSNKGHDEYAEMAITMESGVAEMERRGLIYVEGKTRVGYMDVCFASYVALSVPLDELFGLKLPGSEKCPNLQKWIQNLLTNEDVKLTLPDASKLIKAIGEGMMYFCNYPDQSFLRSGL</sequence>
<evidence type="ECO:0000259" key="4">
    <source>
        <dbReference type="PROSITE" id="PS50404"/>
    </source>
</evidence>
<dbReference type="GO" id="GO:0005737">
    <property type="term" value="C:cytoplasm"/>
    <property type="evidence" value="ECO:0007669"/>
    <property type="project" value="TreeGrafter"/>
</dbReference>
<keyword evidence="7" id="KW-1185">Reference proteome</keyword>
<feature type="domain" description="GST C-terminal" evidence="5">
    <location>
        <begin position="91"/>
        <end position="230"/>
    </location>
</feature>
<proteinExistence type="predicted"/>
<dbReference type="Gene3D" id="1.20.1050.10">
    <property type="match status" value="1"/>
</dbReference>
<evidence type="ECO:0000259" key="5">
    <source>
        <dbReference type="PROSITE" id="PS50405"/>
    </source>
</evidence>
<dbReference type="SFLD" id="SFLDS00019">
    <property type="entry name" value="Glutathione_Transferase_(cytos"/>
    <property type="match status" value="1"/>
</dbReference>
<dbReference type="SUPFAM" id="SSF47616">
    <property type="entry name" value="GST C-terminal domain-like"/>
    <property type="match status" value="1"/>
</dbReference>
<dbReference type="GO" id="GO:0004364">
    <property type="term" value="F:glutathione transferase activity"/>
    <property type="evidence" value="ECO:0007669"/>
    <property type="project" value="UniProtKB-EC"/>
</dbReference>
<evidence type="ECO:0000256" key="3">
    <source>
        <dbReference type="ARBA" id="ARBA00047960"/>
    </source>
</evidence>
<evidence type="ECO:0000313" key="7">
    <source>
        <dbReference type="Proteomes" id="UP000824469"/>
    </source>
</evidence>
<reference evidence="6 7" key="1">
    <citation type="journal article" date="2021" name="Nat. Plants">
        <title>The Taxus genome provides insights into paclitaxel biosynthesis.</title>
        <authorList>
            <person name="Xiong X."/>
            <person name="Gou J."/>
            <person name="Liao Q."/>
            <person name="Li Y."/>
            <person name="Zhou Q."/>
            <person name="Bi G."/>
            <person name="Li C."/>
            <person name="Du R."/>
            <person name="Wang X."/>
            <person name="Sun T."/>
            <person name="Guo L."/>
            <person name="Liang H."/>
            <person name="Lu P."/>
            <person name="Wu Y."/>
            <person name="Zhang Z."/>
            <person name="Ro D.K."/>
            <person name="Shang Y."/>
            <person name="Huang S."/>
            <person name="Yan J."/>
        </authorList>
    </citation>
    <scope>NUCLEOTIDE SEQUENCE [LARGE SCALE GENOMIC DNA]</scope>
    <source>
        <strain evidence="6">Ta-2019</strain>
    </source>
</reference>
<dbReference type="EC" id="2.5.1.18" evidence="1"/>
<dbReference type="Proteomes" id="UP000824469">
    <property type="component" value="Unassembled WGS sequence"/>
</dbReference>
<protein>
    <recommendedName>
        <fullName evidence="1">glutathione transferase</fullName>
        <ecNumber evidence="1">2.5.1.18</ecNumber>
    </recommendedName>
</protein>
<dbReference type="PANTHER" id="PTHR11260">
    <property type="entry name" value="GLUTATHIONE S-TRANSFERASE, GST, SUPERFAMILY, GST DOMAIN CONTAINING"/>
    <property type="match status" value="1"/>
</dbReference>
<evidence type="ECO:0000256" key="1">
    <source>
        <dbReference type="ARBA" id="ARBA00012452"/>
    </source>
</evidence>
<dbReference type="InterPro" id="IPR010987">
    <property type="entry name" value="Glutathione-S-Trfase_C-like"/>
</dbReference>
<keyword evidence="2" id="KW-0808">Transferase</keyword>
<dbReference type="SFLD" id="SFLDG01152">
    <property type="entry name" value="Main.3:_Omega-_and_Tau-like"/>
    <property type="match status" value="1"/>
</dbReference>
<dbReference type="FunFam" id="3.40.30.10:FF:000014">
    <property type="entry name" value="Tau class glutathione S-transferase"/>
    <property type="match status" value="1"/>
</dbReference>
<dbReference type="Gene3D" id="3.40.30.10">
    <property type="entry name" value="Glutaredoxin"/>
    <property type="match status" value="1"/>
</dbReference>
<dbReference type="InterPro" id="IPR036282">
    <property type="entry name" value="Glutathione-S-Trfase_C_sf"/>
</dbReference>
<dbReference type="PROSITE" id="PS50404">
    <property type="entry name" value="GST_NTER"/>
    <property type="match status" value="1"/>
</dbReference>
<dbReference type="InterPro" id="IPR045073">
    <property type="entry name" value="Omega/Tau-like"/>
</dbReference>
<dbReference type="SFLD" id="SFLDG00358">
    <property type="entry name" value="Main_(cytGST)"/>
    <property type="match status" value="1"/>
</dbReference>
<dbReference type="AlphaFoldDB" id="A0AA38C6Z7"/>
<dbReference type="InterPro" id="IPR036249">
    <property type="entry name" value="Thioredoxin-like_sf"/>
</dbReference>
<dbReference type="EMBL" id="JAHRHJ020003711">
    <property type="protein sequence ID" value="KAH9291292.1"/>
    <property type="molecule type" value="Genomic_DNA"/>
</dbReference>
<dbReference type="PROSITE" id="PS50405">
    <property type="entry name" value="GST_CTER"/>
    <property type="match status" value="1"/>
</dbReference>
<dbReference type="Pfam" id="PF02798">
    <property type="entry name" value="GST_N"/>
    <property type="match status" value="1"/>
</dbReference>
<dbReference type="InterPro" id="IPR004045">
    <property type="entry name" value="Glutathione_S-Trfase_N"/>
</dbReference>
<dbReference type="CDD" id="cd03058">
    <property type="entry name" value="GST_N_Tau"/>
    <property type="match status" value="1"/>
</dbReference>